<gene>
    <name evidence="1" type="ORF">AYBTSS11_LOCUS16602</name>
</gene>
<sequence length="195" mass="20859">MRTSIRRAEVRDARRIHAALNGASLIGWRRFNGDIRIQRADFSFPRRVGGNRVGGGSLRVRSHPSDLRVRGELPDPEVSAGAEHSDAERVHLSCDAGGPPGAELGGGVQDWAGTVGRLAGAEPVVVDHRDCSVRVHREELEVQTDMAGVHVGGVFRTTRVFQAVSGFRGYAVFGDVVLSNSGSACWPASSTRIGP</sequence>
<dbReference type="AlphaFoldDB" id="A0AA86VDX2"/>
<evidence type="ECO:0000313" key="1">
    <source>
        <dbReference type="EMBL" id="CAJ1956324.1"/>
    </source>
</evidence>
<name>A0AA86VDX2_9FABA</name>
<proteinExistence type="predicted"/>
<protein>
    <submittedName>
        <fullName evidence="1">Uncharacterized protein</fullName>
    </submittedName>
</protein>
<reference evidence="1" key="1">
    <citation type="submission" date="2023-10" db="EMBL/GenBank/DDBJ databases">
        <authorList>
            <person name="Domelevo Entfellner J.-B."/>
        </authorList>
    </citation>
    <scope>NUCLEOTIDE SEQUENCE</scope>
</reference>
<dbReference type="Proteomes" id="UP001189624">
    <property type="component" value="Chromosome 5"/>
</dbReference>
<evidence type="ECO:0000313" key="2">
    <source>
        <dbReference type="Proteomes" id="UP001189624"/>
    </source>
</evidence>
<keyword evidence="2" id="KW-1185">Reference proteome</keyword>
<organism evidence="1 2">
    <name type="scientific">Sphenostylis stenocarpa</name>
    <dbReference type="NCBI Taxonomy" id="92480"/>
    <lineage>
        <taxon>Eukaryota</taxon>
        <taxon>Viridiplantae</taxon>
        <taxon>Streptophyta</taxon>
        <taxon>Embryophyta</taxon>
        <taxon>Tracheophyta</taxon>
        <taxon>Spermatophyta</taxon>
        <taxon>Magnoliopsida</taxon>
        <taxon>eudicotyledons</taxon>
        <taxon>Gunneridae</taxon>
        <taxon>Pentapetalae</taxon>
        <taxon>rosids</taxon>
        <taxon>fabids</taxon>
        <taxon>Fabales</taxon>
        <taxon>Fabaceae</taxon>
        <taxon>Papilionoideae</taxon>
        <taxon>50 kb inversion clade</taxon>
        <taxon>NPAAA clade</taxon>
        <taxon>indigoferoid/millettioid clade</taxon>
        <taxon>Phaseoleae</taxon>
        <taxon>Sphenostylis</taxon>
    </lineage>
</organism>
<accession>A0AA86VDX2</accession>
<dbReference type="EMBL" id="OY731402">
    <property type="protein sequence ID" value="CAJ1956324.1"/>
    <property type="molecule type" value="Genomic_DNA"/>
</dbReference>
<dbReference type="Gramene" id="rna-AYBTSS11_LOCUS16602">
    <property type="protein sequence ID" value="CAJ1956324.1"/>
    <property type="gene ID" value="gene-AYBTSS11_LOCUS16602"/>
</dbReference>